<evidence type="ECO:0000256" key="3">
    <source>
        <dbReference type="ARBA" id="ARBA00022759"/>
    </source>
</evidence>
<reference evidence="8" key="1">
    <citation type="submission" date="2023-02" db="EMBL/GenBank/DDBJ databases">
        <title>Tahibacter soli sp. nov. isolated from soil.</title>
        <authorList>
            <person name="Baek J.H."/>
            <person name="Lee J.K."/>
            <person name="Choi D.G."/>
            <person name="Jeon C.O."/>
        </authorList>
    </citation>
    <scope>NUCLEOTIDE SEQUENCE</scope>
    <source>
        <strain evidence="8">BL</strain>
    </source>
</reference>
<dbReference type="InterPro" id="IPR008947">
    <property type="entry name" value="PLipase_C/P1_nuclease_dom_sf"/>
</dbReference>
<keyword evidence="9" id="KW-1185">Reference proteome</keyword>
<proteinExistence type="predicted"/>
<keyword evidence="4" id="KW-0378">Hydrolase</keyword>
<dbReference type="Proteomes" id="UP001139971">
    <property type="component" value="Unassembled WGS sequence"/>
</dbReference>
<dbReference type="SUPFAM" id="SSF48537">
    <property type="entry name" value="Phospholipase C/P1 nuclease"/>
    <property type="match status" value="1"/>
</dbReference>
<dbReference type="GO" id="GO:0016788">
    <property type="term" value="F:hydrolase activity, acting on ester bonds"/>
    <property type="evidence" value="ECO:0007669"/>
    <property type="project" value="InterPro"/>
</dbReference>
<accession>A0A9X3YMV8</accession>
<dbReference type="AlphaFoldDB" id="A0A9X3YMV8"/>
<dbReference type="Gene3D" id="1.10.575.10">
    <property type="entry name" value="P1 Nuclease"/>
    <property type="match status" value="1"/>
</dbReference>
<dbReference type="CDD" id="cd11010">
    <property type="entry name" value="S1-P1_nuclease"/>
    <property type="match status" value="1"/>
</dbReference>
<dbReference type="GO" id="GO:0006308">
    <property type="term" value="P:DNA catabolic process"/>
    <property type="evidence" value="ECO:0007669"/>
    <property type="project" value="InterPro"/>
</dbReference>
<dbReference type="EMBL" id="JAOVZO020000018">
    <property type="protein sequence ID" value="MDC8013658.1"/>
    <property type="molecule type" value="Genomic_DNA"/>
</dbReference>
<keyword evidence="2" id="KW-0479">Metal-binding</keyword>
<dbReference type="PANTHER" id="PTHR33146">
    <property type="entry name" value="ENDONUCLEASE 4"/>
    <property type="match status" value="1"/>
</dbReference>
<organism evidence="8 9">
    <name type="scientific">Tahibacter soli</name>
    <dbReference type="NCBI Taxonomy" id="2983605"/>
    <lineage>
        <taxon>Bacteria</taxon>
        <taxon>Pseudomonadati</taxon>
        <taxon>Pseudomonadota</taxon>
        <taxon>Gammaproteobacteria</taxon>
        <taxon>Lysobacterales</taxon>
        <taxon>Rhodanobacteraceae</taxon>
        <taxon>Tahibacter</taxon>
    </lineage>
</organism>
<protein>
    <submittedName>
        <fullName evidence="8">S1/P1 nuclease</fullName>
    </submittedName>
</protein>
<feature type="chain" id="PRO_5040824295" evidence="7">
    <location>
        <begin position="32"/>
        <end position="269"/>
    </location>
</feature>
<dbReference type="RefSeq" id="WP_263542351.1">
    <property type="nucleotide sequence ID" value="NZ_JAOVZO020000018.1"/>
</dbReference>
<dbReference type="GO" id="GO:0004519">
    <property type="term" value="F:endonuclease activity"/>
    <property type="evidence" value="ECO:0007669"/>
    <property type="project" value="UniProtKB-KW"/>
</dbReference>
<dbReference type="GO" id="GO:0003676">
    <property type="term" value="F:nucleic acid binding"/>
    <property type="evidence" value="ECO:0007669"/>
    <property type="project" value="InterPro"/>
</dbReference>
<evidence type="ECO:0000256" key="2">
    <source>
        <dbReference type="ARBA" id="ARBA00022723"/>
    </source>
</evidence>
<feature type="signal peptide" evidence="7">
    <location>
        <begin position="1"/>
        <end position="31"/>
    </location>
</feature>
<keyword evidence="1" id="KW-0540">Nuclease</keyword>
<keyword evidence="7" id="KW-0732">Signal</keyword>
<keyword evidence="6" id="KW-0325">Glycoprotein</keyword>
<dbReference type="InterPro" id="IPR003154">
    <property type="entry name" value="S1/P1nuclease"/>
</dbReference>
<keyword evidence="5" id="KW-1015">Disulfide bond</keyword>
<evidence type="ECO:0000313" key="9">
    <source>
        <dbReference type="Proteomes" id="UP001139971"/>
    </source>
</evidence>
<name>A0A9X3YMV8_9GAMM</name>
<keyword evidence="3" id="KW-0255">Endonuclease</keyword>
<evidence type="ECO:0000256" key="5">
    <source>
        <dbReference type="ARBA" id="ARBA00023157"/>
    </source>
</evidence>
<gene>
    <name evidence="8" type="ORF">OD750_014040</name>
</gene>
<evidence type="ECO:0000256" key="4">
    <source>
        <dbReference type="ARBA" id="ARBA00022801"/>
    </source>
</evidence>
<dbReference type="Pfam" id="PF02265">
    <property type="entry name" value="S1-P1_nuclease"/>
    <property type="match status" value="1"/>
</dbReference>
<comment type="caution">
    <text evidence="8">The sequence shown here is derived from an EMBL/GenBank/DDBJ whole genome shotgun (WGS) entry which is preliminary data.</text>
</comment>
<sequence length="269" mass="30025">MMRREELSESTMLRKLTFAAAACALAAPALAWGPLGHRTVAGLADRQLSDAARAEVQALLKPDNERTLVDVATWADDLRDTDPGLYRQTSRQHYVNFRDDQCRYDASRDCRGGECVVGALEKYTAILADRSNSRAERADALRFVVHFVGDVHQPLHASFKPDKGGNTVQVRYGRQNWNLHGVWDGLLLNSTHLSWPKYVNRLSGGRDAERGGTPERWAEESCAIVRDGDIYPAGNKIDDAYLERERPVAEQRLRAAGARLAALLNKTLR</sequence>
<evidence type="ECO:0000256" key="7">
    <source>
        <dbReference type="SAM" id="SignalP"/>
    </source>
</evidence>
<evidence type="ECO:0000256" key="1">
    <source>
        <dbReference type="ARBA" id="ARBA00022722"/>
    </source>
</evidence>
<dbReference type="PANTHER" id="PTHR33146:SF26">
    <property type="entry name" value="ENDONUCLEASE 4"/>
    <property type="match status" value="1"/>
</dbReference>
<dbReference type="GO" id="GO:0046872">
    <property type="term" value="F:metal ion binding"/>
    <property type="evidence" value="ECO:0007669"/>
    <property type="project" value="UniProtKB-KW"/>
</dbReference>
<evidence type="ECO:0000313" key="8">
    <source>
        <dbReference type="EMBL" id="MDC8013658.1"/>
    </source>
</evidence>
<evidence type="ECO:0000256" key="6">
    <source>
        <dbReference type="ARBA" id="ARBA00023180"/>
    </source>
</evidence>